<comment type="caution">
    <text evidence="13">The sequence shown here is derived from an EMBL/GenBank/DDBJ whole genome shotgun (WGS) entry which is preliminary data.</text>
</comment>
<dbReference type="AlphaFoldDB" id="A0A2P8EA31"/>
<evidence type="ECO:0000256" key="9">
    <source>
        <dbReference type="ARBA" id="ARBA00049534"/>
    </source>
</evidence>
<evidence type="ECO:0000256" key="2">
    <source>
        <dbReference type="ARBA" id="ARBA00011152"/>
    </source>
</evidence>
<dbReference type="GO" id="GO:0005737">
    <property type="term" value="C:cytoplasm"/>
    <property type="evidence" value="ECO:0007669"/>
    <property type="project" value="UniProtKB-SubCell"/>
</dbReference>
<keyword evidence="6 10" id="KW-0368">Histidine biosynthesis</keyword>
<protein>
    <recommendedName>
        <fullName evidence="10">Imidazole glycerol phosphate synthase subunit HisH</fullName>
        <ecNumber evidence="10">4.3.2.10</ecNumber>
    </recommendedName>
    <alternativeName>
        <fullName evidence="10">IGP synthase glutaminase subunit</fullName>
        <ecNumber evidence="10">3.5.1.2</ecNumber>
    </alternativeName>
    <alternativeName>
        <fullName evidence="10">IGP synthase subunit HisH</fullName>
    </alternativeName>
    <alternativeName>
        <fullName evidence="10">ImGP synthase subunit HisH</fullName>
        <shortName evidence="10">IGPS subunit HisH</shortName>
    </alternativeName>
</protein>
<comment type="function">
    <text evidence="10">IGPS catalyzes the conversion of PRFAR and glutamine to IGP, AICAR and glutamate. The HisH subunit catalyzes the hydrolysis of glutamine to glutamate and ammonia as part of the synthesis of IGP and AICAR. The resulting ammonia molecule is channeled to the active site of HisF.</text>
</comment>
<dbReference type="EC" id="3.5.1.2" evidence="10"/>
<dbReference type="Gene3D" id="3.40.50.880">
    <property type="match status" value="1"/>
</dbReference>
<dbReference type="InterPro" id="IPR017926">
    <property type="entry name" value="GATASE"/>
</dbReference>
<evidence type="ECO:0000256" key="7">
    <source>
        <dbReference type="ARBA" id="ARBA00023239"/>
    </source>
</evidence>
<evidence type="ECO:0000313" key="14">
    <source>
        <dbReference type="Proteomes" id="UP000240708"/>
    </source>
</evidence>
<dbReference type="InterPro" id="IPR029062">
    <property type="entry name" value="Class_I_gatase-like"/>
</dbReference>
<dbReference type="InterPro" id="IPR010139">
    <property type="entry name" value="Imidazole-glycPsynth_HisH"/>
</dbReference>
<dbReference type="Pfam" id="PF00117">
    <property type="entry name" value="GATase"/>
    <property type="match status" value="1"/>
</dbReference>
<keyword evidence="10" id="KW-0963">Cytoplasm</keyword>
<keyword evidence="14" id="KW-1185">Reference proteome</keyword>
<dbReference type="GO" id="GO:0004359">
    <property type="term" value="F:glutaminase activity"/>
    <property type="evidence" value="ECO:0007669"/>
    <property type="project" value="UniProtKB-EC"/>
</dbReference>
<keyword evidence="4 10" id="KW-0378">Hydrolase</keyword>
<proteinExistence type="inferred from homology"/>
<keyword evidence="3 10" id="KW-0028">Amino-acid biosynthesis</keyword>
<dbReference type="GO" id="GO:0000105">
    <property type="term" value="P:L-histidine biosynthetic process"/>
    <property type="evidence" value="ECO:0007669"/>
    <property type="project" value="UniProtKB-UniRule"/>
</dbReference>
<dbReference type="GO" id="GO:0016829">
    <property type="term" value="F:lyase activity"/>
    <property type="evidence" value="ECO:0007669"/>
    <property type="project" value="UniProtKB-KW"/>
</dbReference>
<evidence type="ECO:0000256" key="10">
    <source>
        <dbReference type="HAMAP-Rule" id="MF_00278"/>
    </source>
</evidence>
<dbReference type="NCBIfam" id="TIGR01855">
    <property type="entry name" value="IMP_synth_hisH"/>
    <property type="match status" value="1"/>
</dbReference>
<accession>A0A2P8EA31</accession>
<dbReference type="PANTHER" id="PTHR42701">
    <property type="entry name" value="IMIDAZOLE GLYCEROL PHOSPHATE SYNTHASE SUBUNIT HISH"/>
    <property type="match status" value="1"/>
</dbReference>
<feature type="active site" description="Nucleophile" evidence="10 11">
    <location>
        <position position="85"/>
    </location>
</feature>
<reference evidence="13 14" key="1">
    <citation type="submission" date="2018-03" db="EMBL/GenBank/DDBJ databases">
        <title>Genomic Encyclopedia of Archaeal and Bacterial Type Strains, Phase II (KMG-II): from individual species to whole genera.</title>
        <authorList>
            <person name="Goeker M."/>
        </authorList>
    </citation>
    <scope>NUCLEOTIDE SEQUENCE [LARGE SCALE GENOMIC DNA]</scope>
    <source>
        <strain evidence="13 14">DSM 28057</strain>
    </source>
</reference>
<dbReference type="PROSITE" id="PS51273">
    <property type="entry name" value="GATASE_TYPE_1"/>
    <property type="match status" value="1"/>
</dbReference>
<feature type="active site" evidence="10 11">
    <location>
        <position position="190"/>
    </location>
</feature>
<dbReference type="SUPFAM" id="SSF52317">
    <property type="entry name" value="Class I glutamine amidotransferase-like"/>
    <property type="match status" value="1"/>
</dbReference>
<dbReference type="EC" id="4.3.2.10" evidence="10"/>
<keyword evidence="5 10" id="KW-0315">Glutamine amidotransferase</keyword>
<dbReference type="CDD" id="cd01748">
    <property type="entry name" value="GATase1_IGP_Synthase"/>
    <property type="match status" value="1"/>
</dbReference>
<feature type="active site" evidence="10 11">
    <location>
        <position position="192"/>
    </location>
</feature>
<sequence>MKQNQQVVIIDYGMGNIGSIINMLKFLGYKSVVSNDETIIKNADKIILPGVGHFDHAIENIQKLHLLEVINETAIIKKKPFLGICLGMQIMCQSSEEGELSGLSLIDAHVKKFSFNLQSNLKVPHMGWNLISISKDSNLLDSLDNNSRFYFVHSYYVQCKNEGDILTKTNFGLDYVSSFEKDNLIGVQFHPEKSHRFGITLFKNFLEKY</sequence>
<dbReference type="OrthoDB" id="9807137at2"/>
<evidence type="ECO:0000313" key="13">
    <source>
        <dbReference type="EMBL" id="PSL06319.1"/>
    </source>
</evidence>
<dbReference type="HAMAP" id="MF_00278">
    <property type="entry name" value="HisH"/>
    <property type="match status" value="1"/>
</dbReference>
<keyword evidence="13" id="KW-0808">Transferase</keyword>
<evidence type="ECO:0000256" key="3">
    <source>
        <dbReference type="ARBA" id="ARBA00022605"/>
    </source>
</evidence>
<name>A0A2P8EA31_9BACT</name>
<keyword evidence="7 10" id="KW-0456">Lyase</keyword>
<dbReference type="PIRSF" id="PIRSF000495">
    <property type="entry name" value="Amidotransf_hisH"/>
    <property type="match status" value="1"/>
</dbReference>
<dbReference type="Proteomes" id="UP000240708">
    <property type="component" value="Unassembled WGS sequence"/>
</dbReference>
<organism evidence="13 14">
    <name type="scientific">Cecembia rubra</name>
    <dbReference type="NCBI Taxonomy" id="1485585"/>
    <lineage>
        <taxon>Bacteria</taxon>
        <taxon>Pseudomonadati</taxon>
        <taxon>Bacteroidota</taxon>
        <taxon>Cytophagia</taxon>
        <taxon>Cytophagales</taxon>
        <taxon>Cyclobacteriaceae</taxon>
        <taxon>Cecembia</taxon>
    </lineage>
</organism>
<evidence type="ECO:0000256" key="11">
    <source>
        <dbReference type="PIRSR" id="PIRSR000495-1"/>
    </source>
</evidence>
<evidence type="ECO:0000259" key="12">
    <source>
        <dbReference type="Pfam" id="PF00117"/>
    </source>
</evidence>
<gene>
    <name evidence="10" type="primary">hisH</name>
    <name evidence="13" type="ORF">CLV48_102134</name>
</gene>
<dbReference type="EMBL" id="PYGF01000002">
    <property type="protein sequence ID" value="PSL06319.1"/>
    <property type="molecule type" value="Genomic_DNA"/>
</dbReference>
<evidence type="ECO:0000256" key="5">
    <source>
        <dbReference type="ARBA" id="ARBA00022962"/>
    </source>
</evidence>
<dbReference type="UniPathway" id="UPA00031">
    <property type="reaction ID" value="UER00010"/>
</dbReference>
<comment type="catalytic activity">
    <reaction evidence="8 10">
        <text>5-[(5-phospho-1-deoxy-D-ribulos-1-ylimino)methylamino]-1-(5-phospho-beta-D-ribosyl)imidazole-4-carboxamide + L-glutamine = D-erythro-1-(imidazol-4-yl)glycerol 3-phosphate + 5-amino-1-(5-phospho-beta-D-ribosyl)imidazole-4-carboxamide + L-glutamate + H(+)</text>
        <dbReference type="Rhea" id="RHEA:24793"/>
        <dbReference type="ChEBI" id="CHEBI:15378"/>
        <dbReference type="ChEBI" id="CHEBI:29985"/>
        <dbReference type="ChEBI" id="CHEBI:58278"/>
        <dbReference type="ChEBI" id="CHEBI:58359"/>
        <dbReference type="ChEBI" id="CHEBI:58475"/>
        <dbReference type="ChEBI" id="CHEBI:58525"/>
        <dbReference type="EC" id="4.3.2.10"/>
    </reaction>
</comment>
<comment type="catalytic activity">
    <reaction evidence="9 10">
        <text>L-glutamine + H2O = L-glutamate + NH4(+)</text>
        <dbReference type="Rhea" id="RHEA:15889"/>
        <dbReference type="ChEBI" id="CHEBI:15377"/>
        <dbReference type="ChEBI" id="CHEBI:28938"/>
        <dbReference type="ChEBI" id="CHEBI:29985"/>
        <dbReference type="ChEBI" id="CHEBI:58359"/>
        <dbReference type="EC" id="3.5.1.2"/>
    </reaction>
</comment>
<evidence type="ECO:0000256" key="6">
    <source>
        <dbReference type="ARBA" id="ARBA00023102"/>
    </source>
</evidence>
<evidence type="ECO:0000256" key="8">
    <source>
        <dbReference type="ARBA" id="ARBA00047838"/>
    </source>
</evidence>
<dbReference type="GO" id="GO:0000107">
    <property type="term" value="F:imidazoleglycerol-phosphate synthase activity"/>
    <property type="evidence" value="ECO:0007669"/>
    <property type="project" value="UniProtKB-UniRule"/>
</dbReference>
<dbReference type="PANTHER" id="PTHR42701:SF1">
    <property type="entry name" value="IMIDAZOLE GLYCEROL PHOSPHATE SYNTHASE SUBUNIT HISH"/>
    <property type="match status" value="1"/>
</dbReference>
<comment type="subcellular location">
    <subcellularLocation>
        <location evidence="10">Cytoplasm</location>
    </subcellularLocation>
</comment>
<dbReference type="RefSeq" id="WP_106566262.1">
    <property type="nucleotide sequence ID" value="NZ_PYGF01000002.1"/>
</dbReference>
<evidence type="ECO:0000256" key="4">
    <source>
        <dbReference type="ARBA" id="ARBA00022801"/>
    </source>
</evidence>
<evidence type="ECO:0000256" key="1">
    <source>
        <dbReference type="ARBA" id="ARBA00005091"/>
    </source>
</evidence>
<comment type="subunit">
    <text evidence="2 10">Heterodimer of HisH and HisF.</text>
</comment>
<feature type="domain" description="Glutamine amidotransferase" evidence="12">
    <location>
        <begin position="8"/>
        <end position="207"/>
    </location>
</feature>
<comment type="pathway">
    <text evidence="1 10">Amino-acid biosynthesis; L-histidine biosynthesis; L-histidine from 5-phospho-alpha-D-ribose 1-diphosphate: step 5/9.</text>
</comment>